<feature type="chain" id="PRO_5039314506" evidence="6">
    <location>
        <begin position="20"/>
        <end position="651"/>
    </location>
</feature>
<proteinExistence type="inferred from homology"/>
<keyword evidence="5" id="KW-0998">Cell outer membrane</keyword>
<comment type="similarity">
    <text evidence="2">Belongs to the SusD family.</text>
</comment>
<dbReference type="PROSITE" id="PS51257">
    <property type="entry name" value="PROKAR_LIPOPROTEIN"/>
    <property type="match status" value="1"/>
</dbReference>
<evidence type="ECO:0000259" key="7">
    <source>
        <dbReference type="Pfam" id="PF07980"/>
    </source>
</evidence>
<dbReference type="InterPro" id="IPR033985">
    <property type="entry name" value="SusD-like_N"/>
</dbReference>
<evidence type="ECO:0000313" key="9">
    <source>
        <dbReference type="EMBL" id="MBO8474388.1"/>
    </source>
</evidence>
<feature type="domain" description="SusD-like N-terminal" evidence="8">
    <location>
        <begin position="103"/>
        <end position="228"/>
    </location>
</feature>
<evidence type="ECO:0000313" key="10">
    <source>
        <dbReference type="Proteomes" id="UP000823757"/>
    </source>
</evidence>
<reference evidence="9" key="2">
    <citation type="journal article" date="2021" name="PeerJ">
        <title>Extensive microbial diversity within the chicken gut microbiome revealed by metagenomics and culture.</title>
        <authorList>
            <person name="Gilroy R."/>
            <person name="Ravi A."/>
            <person name="Getino M."/>
            <person name="Pursley I."/>
            <person name="Horton D.L."/>
            <person name="Alikhan N.F."/>
            <person name="Baker D."/>
            <person name="Gharbi K."/>
            <person name="Hall N."/>
            <person name="Watson M."/>
            <person name="Adriaenssens E.M."/>
            <person name="Foster-Nyarko E."/>
            <person name="Jarju S."/>
            <person name="Secka A."/>
            <person name="Antonio M."/>
            <person name="Oren A."/>
            <person name="Chaudhuri R.R."/>
            <person name="La Ragione R."/>
            <person name="Hildebrand F."/>
            <person name="Pallen M.J."/>
        </authorList>
    </citation>
    <scope>NUCLEOTIDE SEQUENCE</scope>
    <source>
        <strain evidence="9">B1-13419</strain>
    </source>
</reference>
<name>A0A9D9IMM1_9BACT</name>
<dbReference type="Gene3D" id="1.25.40.390">
    <property type="match status" value="1"/>
</dbReference>
<feature type="signal peptide" evidence="6">
    <location>
        <begin position="1"/>
        <end position="19"/>
    </location>
</feature>
<evidence type="ECO:0000256" key="3">
    <source>
        <dbReference type="ARBA" id="ARBA00022729"/>
    </source>
</evidence>
<evidence type="ECO:0000256" key="5">
    <source>
        <dbReference type="ARBA" id="ARBA00023237"/>
    </source>
</evidence>
<dbReference type="SUPFAM" id="SSF48452">
    <property type="entry name" value="TPR-like"/>
    <property type="match status" value="1"/>
</dbReference>
<sequence>MRFKIASSISAVVVSAFMAASCDSMFDIKPSTYIPAEDVWSDPAVVNSVLAQLYSNIQYEEYKYCGDAFFDFGPRTLALWSDEAIVGFNPADGLGSMDAYIGDDWFYTYGDTYKAIRNCNTFLRQMGSAAIDESEKDAIEGEVRFIRAFHYFTLVKRLGGVPLITEVQEYNEDTELTDLQVPRDKEEVIWEFIRSECFDIAENKLPATRDAANRNRVTKYAAWALASRACVYAASIAKYGTLDEAHFVGVPKDKANWWWEQAVTASNKIIEDNMYYLEGYDLTDRQARIDNYYSFFLDESNSEYIWFRAYMEPDLVHNYTKMCAPYSFRKGFGYGGSEEPNLEFVEAFEYVDDFDGTLKVERTVAINRTERIQYDNLIDIFENKDPRLFATVGLPGDKYQDGILEIRRGVSNGGQIPDVGSSNYPGNMEVKIKLADGNEITGIGKDGPYEQNEPTKTGFYLRKFVVEDQVDYDKCTNPWPVFRLAEIYLNLAEALTELGRESEALVALNMTRHRAGIHEITMSDVSSHESGWLLDRVRNERRVELAYENHRFWDLRRWRIAATPRADNGGTGVLDGYPASALYPWAVYEAGAEVDPETGLMTPKKYVFSKEYTDGQRLQRARKHFYQRNYYLKFKEDDLKTNPRLVNNPEF</sequence>
<comment type="subcellular location">
    <subcellularLocation>
        <location evidence="1">Cell outer membrane</location>
    </subcellularLocation>
</comment>
<dbReference type="Pfam" id="PF07980">
    <property type="entry name" value="SusD_RagB"/>
    <property type="match status" value="1"/>
</dbReference>
<feature type="domain" description="RagB/SusD" evidence="7">
    <location>
        <begin position="303"/>
        <end position="650"/>
    </location>
</feature>
<evidence type="ECO:0000256" key="4">
    <source>
        <dbReference type="ARBA" id="ARBA00023136"/>
    </source>
</evidence>
<dbReference type="Pfam" id="PF14322">
    <property type="entry name" value="SusD-like_3"/>
    <property type="match status" value="1"/>
</dbReference>
<keyword evidence="4" id="KW-0472">Membrane</keyword>
<evidence type="ECO:0000256" key="2">
    <source>
        <dbReference type="ARBA" id="ARBA00006275"/>
    </source>
</evidence>
<accession>A0A9D9IMM1</accession>
<dbReference type="GO" id="GO:0009279">
    <property type="term" value="C:cell outer membrane"/>
    <property type="evidence" value="ECO:0007669"/>
    <property type="project" value="UniProtKB-SubCell"/>
</dbReference>
<gene>
    <name evidence="9" type="ORF">IAB91_03735</name>
</gene>
<evidence type="ECO:0000256" key="1">
    <source>
        <dbReference type="ARBA" id="ARBA00004442"/>
    </source>
</evidence>
<dbReference type="InterPro" id="IPR011990">
    <property type="entry name" value="TPR-like_helical_dom_sf"/>
</dbReference>
<evidence type="ECO:0000259" key="8">
    <source>
        <dbReference type="Pfam" id="PF14322"/>
    </source>
</evidence>
<dbReference type="Proteomes" id="UP000823757">
    <property type="component" value="Unassembled WGS sequence"/>
</dbReference>
<evidence type="ECO:0000256" key="6">
    <source>
        <dbReference type="SAM" id="SignalP"/>
    </source>
</evidence>
<keyword evidence="3 6" id="KW-0732">Signal</keyword>
<reference evidence="9" key="1">
    <citation type="submission" date="2020-10" db="EMBL/GenBank/DDBJ databases">
        <authorList>
            <person name="Gilroy R."/>
        </authorList>
    </citation>
    <scope>NUCLEOTIDE SEQUENCE</scope>
    <source>
        <strain evidence="9">B1-13419</strain>
    </source>
</reference>
<dbReference type="AlphaFoldDB" id="A0A9D9IMM1"/>
<dbReference type="EMBL" id="JADIMD010000051">
    <property type="protein sequence ID" value="MBO8474388.1"/>
    <property type="molecule type" value="Genomic_DNA"/>
</dbReference>
<protein>
    <submittedName>
        <fullName evidence="9">RagB/SusD family nutrient uptake outer membrane protein</fullName>
    </submittedName>
</protein>
<organism evidence="9 10">
    <name type="scientific">Candidatus Cryptobacteroides faecigallinarum</name>
    <dbReference type="NCBI Taxonomy" id="2840763"/>
    <lineage>
        <taxon>Bacteria</taxon>
        <taxon>Pseudomonadati</taxon>
        <taxon>Bacteroidota</taxon>
        <taxon>Bacteroidia</taxon>
        <taxon>Bacteroidales</taxon>
        <taxon>Candidatus Cryptobacteroides</taxon>
    </lineage>
</organism>
<comment type="caution">
    <text evidence="9">The sequence shown here is derived from an EMBL/GenBank/DDBJ whole genome shotgun (WGS) entry which is preliminary data.</text>
</comment>
<dbReference type="InterPro" id="IPR012944">
    <property type="entry name" value="SusD_RagB_dom"/>
</dbReference>